<organism evidence="2 3">
    <name type="scientific">Leishmania panamensis</name>
    <dbReference type="NCBI Taxonomy" id="5679"/>
    <lineage>
        <taxon>Eukaryota</taxon>
        <taxon>Discoba</taxon>
        <taxon>Euglenozoa</taxon>
        <taxon>Kinetoplastea</taxon>
        <taxon>Metakinetoplastina</taxon>
        <taxon>Trypanosomatida</taxon>
        <taxon>Trypanosomatidae</taxon>
        <taxon>Leishmaniinae</taxon>
        <taxon>Leishmania</taxon>
        <taxon>Leishmania guyanensis species complex</taxon>
    </lineage>
</organism>
<name>A0A088RQB4_LEIPA</name>
<keyword evidence="3" id="KW-1185">Reference proteome</keyword>
<gene>
    <name evidence="2" type="ORF">LPMP_205640</name>
</gene>
<evidence type="ECO:0000256" key="1">
    <source>
        <dbReference type="SAM" id="MobiDB-lite"/>
    </source>
</evidence>
<dbReference type="VEuPathDB" id="TriTrypDB:LPAL13_200063600"/>
<dbReference type="GeneID" id="22574776"/>
<reference evidence="2 3" key="1">
    <citation type="journal article" date="2015" name="Sci. Rep.">
        <title>The genome of Leishmania panamensis: insights into genomics of the L. (Viannia) subgenus.</title>
        <authorList>
            <person name="Llanes A."/>
            <person name="Restrepo C.M."/>
            <person name="Vecchio G.D."/>
            <person name="Anguizola F.J."/>
            <person name="Lleonart R."/>
        </authorList>
    </citation>
    <scope>NUCLEOTIDE SEQUENCE [LARGE SCALE GENOMIC DNA]</scope>
    <source>
        <strain evidence="2 3">MHOM/PA/94/PSC-1</strain>
    </source>
</reference>
<feature type="compositionally biased region" description="Basic and acidic residues" evidence="1">
    <location>
        <begin position="228"/>
        <end position="243"/>
    </location>
</feature>
<dbReference type="VEuPathDB" id="TriTrypDB:LPMP_205640"/>
<evidence type="ECO:0000313" key="3">
    <source>
        <dbReference type="Proteomes" id="UP000063063"/>
    </source>
</evidence>
<dbReference type="eggNOG" id="ENOG502SKD4">
    <property type="taxonomic scope" value="Eukaryota"/>
</dbReference>
<evidence type="ECO:0008006" key="4">
    <source>
        <dbReference type="Google" id="ProtNLM"/>
    </source>
</evidence>
<dbReference type="EMBL" id="CP009389">
    <property type="protein sequence ID" value="AIN98055.1"/>
    <property type="molecule type" value="Genomic_DNA"/>
</dbReference>
<accession>A0A088RQB4</accession>
<dbReference type="Proteomes" id="UP000063063">
    <property type="component" value="Chromosome 20"/>
</dbReference>
<dbReference type="KEGG" id="lpan:LPMP_205640"/>
<dbReference type="OrthoDB" id="277477at2759"/>
<evidence type="ECO:0000313" key="2">
    <source>
        <dbReference type="EMBL" id="AIN98055.1"/>
    </source>
</evidence>
<sequence length="243" mass="26868">MPVVDVSVLSATRITGTSLRSSFCVYVRLQGQAIRTKLSNADRSGEVCFGERFRFQYHYETTNPVRNRLFVELWTKSLFSQSCVSVAWIEMGEQRFVRGEQLRVNLHGTFEGKSSTLTLVITPLDFGEHLSVAQQPIPVMYGMPVEGTPLELPSPYSSAAYTPNTCPTVLDPMSRQKHEGLQPQPQTFVPASLPPPLYSDLLLARQHQVSGGANGQGLGALPAPSQNAKRDHNVDHSKKSQQL</sequence>
<dbReference type="RefSeq" id="XP_010698762.1">
    <property type="nucleotide sequence ID" value="XM_010700460.1"/>
</dbReference>
<dbReference type="AlphaFoldDB" id="A0A088RQB4"/>
<protein>
    <recommendedName>
        <fullName evidence="4">C2 domain-containing protein</fullName>
    </recommendedName>
</protein>
<feature type="region of interest" description="Disordered" evidence="1">
    <location>
        <begin position="213"/>
        <end position="243"/>
    </location>
</feature>
<proteinExistence type="predicted"/>